<evidence type="ECO:0000313" key="3">
    <source>
        <dbReference type="Proteomes" id="UP001157418"/>
    </source>
</evidence>
<comment type="caution">
    <text evidence="2">The sequence shown here is derived from an EMBL/GenBank/DDBJ whole genome shotgun (WGS) entry which is preliminary data.</text>
</comment>
<dbReference type="Proteomes" id="UP001157418">
    <property type="component" value="Unassembled WGS sequence"/>
</dbReference>
<evidence type="ECO:0000313" key="2">
    <source>
        <dbReference type="EMBL" id="CAH1426166.1"/>
    </source>
</evidence>
<organism evidence="2 3">
    <name type="scientific">Lactuca virosa</name>
    <dbReference type="NCBI Taxonomy" id="75947"/>
    <lineage>
        <taxon>Eukaryota</taxon>
        <taxon>Viridiplantae</taxon>
        <taxon>Streptophyta</taxon>
        <taxon>Embryophyta</taxon>
        <taxon>Tracheophyta</taxon>
        <taxon>Spermatophyta</taxon>
        <taxon>Magnoliopsida</taxon>
        <taxon>eudicotyledons</taxon>
        <taxon>Gunneridae</taxon>
        <taxon>Pentapetalae</taxon>
        <taxon>asterids</taxon>
        <taxon>campanulids</taxon>
        <taxon>Asterales</taxon>
        <taxon>Asteraceae</taxon>
        <taxon>Cichorioideae</taxon>
        <taxon>Cichorieae</taxon>
        <taxon>Lactucinae</taxon>
        <taxon>Lactuca</taxon>
    </lineage>
</organism>
<evidence type="ECO:0000256" key="1">
    <source>
        <dbReference type="SAM" id="MobiDB-lite"/>
    </source>
</evidence>
<reference evidence="2 3" key="1">
    <citation type="submission" date="2022-01" db="EMBL/GenBank/DDBJ databases">
        <authorList>
            <person name="Xiong W."/>
            <person name="Schranz E."/>
        </authorList>
    </citation>
    <scope>NUCLEOTIDE SEQUENCE [LARGE SCALE GENOMIC DNA]</scope>
</reference>
<name>A0AAU9MKU8_9ASTR</name>
<gene>
    <name evidence="2" type="ORF">LVIROSA_LOCUS13258</name>
</gene>
<sequence length="153" mass="17305">MEKNGTSDLQVPKVVMLSNDLKIISNSMLDDKSDGHITDVENTTEQQKGEQQKGVQVDDDETAVTNGVFTSTYMHKRKDKDINFEVEMKVNDLGLLSENQGGMNGIGSIAKCYTIFPRSRKREKSRVDHGLLIVNDLLLKMVELWVIIWEFVS</sequence>
<keyword evidence="3" id="KW-1185">Reference proteome</keyword>
<protein>
    <submittedName>
        <fullName evidence="2">Uncharacterized protein</fullName>
    </submittedName>
</protein>
<feature type="region of interest" description="Disordered" evidence="1">
    <location>
        <begin position="32"/>
        <end position="58"/>
    </location>
</feature>
<dbReference type="EMBL" id="CAKMRJ010002223">
    <property type="protein sequence ID" value="CAH1426166.1"/>
    <property type="molecule type" value="Genomic_DNA"/>
</dbReference>
<dbReference type="AlphaFoldDB" id="A0AAU9MKU8"/>
<proteinExistence type="predicted"/>
<accession>A0AAU9MKU8</accession>